<comment type="caution">
    <text evidence="3">The sequence shown here is derived from an EMBL/GenBank/DDBJ whole genome shotgun (WGS) entry which is preliminary data.</text>
</comment>
<dbReference type="InterPro" id="IPR018309">
    <property type="entry name" value="Tscrpt_reg_PadR_C"/>
</dbReference>
<dbReference type="SUPFAM" id="SSF46785">
    <property type="entry name" value="Winged helix' DNA-binding domain"/>
    <property type="match status" value="1"/>
</dbReference>
<proteinExistence type="predicted"/>
<protein>
    <submittedName>
        <fullName evidence="3">PadR family transcriptional regulator</fullName>
    </submittedName>
</protein>
<dbReference type="RefSeq" id="WP_095717100.1">
    <property type="nucleotide sequence ID" value="NZ_NTGA01000004.1"/>
</dbReference>
<gene>
    <name evidence="3" type="ORF">CEY15_02245</name>
</gene>
<dbReference type="InterPro" id="IPR036390">
    <property type="entry name" value="WH_DNA-bd_sf"/>
</dbReference>
<accession>A0A2A2WTS8</accession>
<evidence type="ECO:0000313" key="4">
    <source>
        <dbReference type="Proteomes" id="UP000218810"/>
    </source>
</evidence>
<dbReference type="Pfam" id="PF03551">
    <property type="entry name" value="PadR"/>
    <property type="match status" value="1"/>
</dbReference>
<dbReference type="AlphaFoldDB" id="A0A2A2WTS8"/>
<dbReference type="Pfam" id="PF10400">
    <property type="entry name" value="Vir_act_alpha_C"/>
    <property type="match status" value="1"/>
</dbReference>
<dbReference type="Gene3D" id="1.10.10.10">
    <property type="entry name" value="Winged helix-like DNA-binding domain superfamily/Winged helix DNA-binding domain"/>
    <property type="match status" value="1"/>
</dbReference>
<feature type="domain" description="Transcription regulator PadR C-terminal" evidence="2">
    <location>
        <begin position="93"/>
        <end position="178"/>
    </location>
</feature>
<evidence type="ECO:0000313" key="3">
    <source>
        <dbReference type="EMBL" id="PAY24639.1"/>
    </source>
</evidence>
<dbReference type="InterPro" id="IPR005149">
    <property type="entry name" value="Tscrpt_reg_PadR_N"/>
</dbReference>
<dbReference type="OrthoDB" id="3186544at2"/>
<evidence type="ECO:0000259" key="2">
    <source>
        <dbReference type="Pfam" id="PF10400"/>
    </source>
</evidence>
<dbReference type="EMBL" id="NTGA01000004">
    <property type="protein sequence ID" value="PAY24639.1"/>
    <property type="molecule type" value="Genomic_DNA"/>
</dbReference>
<dbReference type="Proteomes" id="UP000218810">
    <property type="component" value="Unassembled WGS sequence"/>
</dbReference>
<evidence type="ECO:0000259" key="1">
    <source>
        <dbReference type="Pfam" id="PF03551"/>
    </source>
</evidence>
<sequence>MSLKFAILTSLTERAGSGIELARRFDKSIGYFWPATHQQIYRELDRLGESGLIRELPLEGAPSRGNPRRFEVTEDGRRLLTEWIREPDEPDPMRSTMAVRVRAAAATGAVHEVREALTHHRDQRAANLRRYREIEDRDFARPDPGDARDLLQHRVLTLGIQVEQAWVSWCDEVLEMLDRLPAG</sequence>
<reference evidence="4" key="1">
    <citation type="submission" date="2017-09" db="EMBL/GenBank/DDBJ databases">
        <authorList>
            <person name="Zhang Y."/>
            <person name="Huang X."/>
            <person name="Liu J."/>
            <person name="Lu L."/>
            <person name="Peng K."/>
        </authorList>
    </citation>
    <scope>NUCLEOTIDE SEQUENCE [LARGE SCALE GENOMIC DNA]</scope>
    <source>
        <strain evidence="4">S-XJ-1</strain>
    </source>
</reference>
<organism evidence="3 4">
    <name type="scientific">Dietzia natronolimnaea</name>
    <dbReference type="NCBI Taxonomy" id="161920"/>
    <lineage>
        <taxon>Bacteria</taxon>
        <taxon>Bacillati</taxon>
        <taxon>Actinomycetota</taxon>
        <taxon>Actinomycetes</taxon>
        <taxon>Mycobacteriales</taxon>
        <taxon>Dietziaceae</taxon>
        <taxon>Dietzia</taxon>
    </lineage>
</organism>
<keyword evidence="4" id="KW-1185">Reference proteome</keyword>
<name>A0A2A2WTS8_9ACTN</name>
<feature type="domain" description="Transcription regulator PadR N-terminal" evidence="1">
    <location>
        <begin position="7"/>
        <end position="81"/>
    </location>
</feature>
<dbReference type="PANTHER" id="PTHR43252">
    <property type="entry name" value="TRANSCRIPTIONAL REGULATOR YQJI"/>
    <property type="match status" value="1"/>
</dbReference>
<dbReference type="InterPro" id="IPR036388">
    <property type="entry name" value="WH-like_DNA-bd_sf"/>
</dbReference>
<dbReference type="PANTHER" id="PTHR43252:SF4">
    <property type="entry name" value="TRANSCRIPTIONAL REGULATORY PROTEIN"/>
    <property type="match status" value="1"/>
</dbReference>
<dbReference type="Gene3D" id="6.10.140.190">
    <property type="match status" value="1"/>
</dbReference>